<gene>
    <name evidence="1" type="ORF">QLX08_000975</name>
</gene>
<proteinExistence type="predicted"/>
<dbReference type="Proteomes" id="UP001432146">
    <property type="component" value="Unassembled WGS sequence"/>
</dbReference>
<dbReference type="AlphaFoldDB" id="A0AAW1AK01"/>
<reference evidence="1 2" key="1">
    <citation type="submission" date="2024-05" db="EMBL/GenBank/DDBJ databases">
        <title>The nuclear and mitochondrial genome assemblies of Tetragonisca angustula (Apidae: Meliponini), a tiny yet remarkable pollinator in the Neotropics.</title>
        <authorList>
            <person name="Ferrari R."/>
            <person name="Ricardo P.C."/>
            <person name="Dias F.C."/>
            <person name="Araujo N.S."/>
            <person name="Soares D.O."/>
            <person name="Zhou Q.-S."/>
            <person name="Zhu C.-D."/>
            <person name="Coutinho L."/>
            <person name="Airas M.C."/>
            <person name="Batista T.M."/>
        </authorList>
    </citation>
    <scope>NUCLEOTIDE SEQUENCE [LARGE SCALE GENOMIC DNA]</scope>
    <source>
        <strain evidence="1">ASF017062</strain>
        <tissue evidence="1">Abdomen</tissue>
    </source>
</reference>
<keyword evidence="2" id="KW-1185">Reference proteome</keyword>
<accession>A0AAW1AK01</accession>
<dbReference type="EMBL" id="JAWNGG020000012">
    <property type="protein sequence ID" value="KAK9309356.1"/>
    <property type="molecule type" value="Genomic_DNA"/>
</dbReference>
<protein>
    <submittedName>
        <fullName evidence="1">Uncharacterized protein</fullName>
    </submittedName>
</protein>
<evidence type="ECO:0000313" key="1">
    <source>
        <dbReference type="EMBL" id="KAK9309356.1"/>
    </source>
</evidence>
<evidence type="ECO:0000313" key="2">
    <source>
        <dbReference type="Proteomes" id="UP001432146"/>
    </source>
</evidence>
<name>A0AAW1AK01_9HYME</name>
<comment type="caution">
    <text evidence="1">The sequence shown here is derived from an EMBL/GenBank/DDBJ whole genome shotgun (WGS) entry which is preliminary data.</text>
</comment>
<sequence length="165" mass="18621">MDSCCLLTGGSSWRCSSSSLAASGYSRVRALISFEHSGMEELGRKRLTCKKIAASRIDEFNRPGLMIAEAVAVDGARWELEEYLWLLVYLRICRSIDRGKWKDERKFNLKWTIGVISYRERCEMVEISKQIYFGTSCGDNTVDLIVVGEWAVDRSAACSETVCVP</sequence>
<organism evidence="1 2">
    <name type="scientific">Tetragonisca angustula</name>
    <dbReference type="NCBI Taxonomy" id="166442"/>
    <lineage>
        <taxon>Eukaryota</taxon>
        <taxon>Metazoa</taxon>
        <taxon>Ecdysozoa</taxon>
        <taxon>Arthropoda</taxon>
        <taxon>Hexapoda</taxon>
        <taxon>Insecta</taxon>
        <taxon>Pterygota</taxon>
        <taxon>Neoptera</taxon>
        <taxon>Endopterygota</taxon>
        <taxon>Hymenoptera</taxon>
        <taxon>Apocrita</taxon>
        <taxon>Aculeata</taxon>
        <taxon>Apoidea</taxon>
        <taxon>Anthophila</taxon>
        <taxon>Apidae</taxon>
        <taxon>Tetragonisca</taxon>
    </lineage>
</organism>